<dbReference type="AlphaFoldDB" id="A0A420J154"/>
<keyword evidence="2" id="KW-1185">Reference proteome</keyword>
<dbReference type="EMBL" id="MCBQ01004521">
    <property type="protein sequence ID" value="RKF80494.1"/>
    <property type="molecule type" value="Genomic_DNA"/>
</dbReference>
<protein>
    <submittedName>
        <fullName evidence="1">Uncharacterized protein</fullName>
    </submittedName>
</protein>
<accession>A0A420J154</accession>
<evidence type="ECO:0000313" key="1">
    <source>
        <dbReference type="EMBL" id="RKF80494.1"/>
    </source>
</evidence>
<evidence type="ECO:0000313" key="2">
    <source>
        <dbReference type="Proteomes" id="UP000283383"/>
    </source>
</evidence>
<gene>
    <name evidence="1" type="ORF">GcM3_045040</name>
</gene>
<sequence>MLNALEKKLKRVMRGMVPLSSDKMLRQRIISMRNGVKELQETLRRAGDISENVAISIQERLLGFQRTGPSML</sequence>
<dbReference type="Proteomes" id="UP000283383">
    <property type="component" value="Unassembled WGS sequence"/>
</dbReference>
<name>A0A420J154_9PEZI</name>
<reference evidence="1 2" key="1">
    <citation type="journal article" date="2018" name="BMC Genomics">
        <title>Comparative genome analyses reveal sequence features reflecting distinct modes of host-adaptation between dicot and monocot powdery mildew.</title>
        <authorList>
            <person name="Wu Y."/>
            <person name="Ma X."/>
            <person name="Pan Z."/>
            <person name="Kale S.D."/>
            <person name="Song Y."/>
            <person name="King H."/>
            <person name="Zhang Q."/>
            <person name="Presley C."/>
            <person name="Deng X."/>
            <person name="Wei C.I."/>
            <person name="Xiao S."/>
        </authorList>
    </citation>
    <scope>NUCLEOTIDE SEQUENCE [LARGE SCALE GENOMIC DNA]</scope>
    <source>
        <strain evidence="1">UMSG3</strain>
    </source>
</reference>
<comment type="caution">
    <text evidence="1">The sequence shown here is derived from an EMBL/GenBank/DDBJ whole genome shotgun (WGS) entry which is preliminary data.</text>
</comment>
<proteinExistence type="predicted"/>
<organism evidence="1 2">
    <name type="scientific">Golovinomyces cichoracearum</name>
    <dbReference type="NCBI Taxonomy" id="62708"/>
    <lineage>
        <taxon>Eukaryota</taxon>
        <taxon>Fungi</taxon>
        <taxon>Dikarya</taxon>
        <taxon>Ascomycota</taxon>
        <taxon>Pezizomycotina</taxon>
        <taxon>Leotiomycetes</taxon>
        <taxon>Erysiphales</taxon>
        <taxon>Erysiphaceae</taxon>
        <taxon>Golovinomyces</taxon>
    </lineage>
</organism>